<dbReference type="PROSITE" id="PS50235">
    <property type="entry name" value="USP_3"/>
    <property type="match status" value="1"/>
</dbReference>
<dbReference type="EMBL" id="GL871051">
    <property type="protein sequence ID" value="EGC35685.1"/>
    <property type="molecule type" value="Genomic_DNA"/>
</dbReference>
<dbReference type="AlphaFoldDB" id="F0ZK43"/>
<evidence type="ECO:0000313" key="3">
    <source>
        <dbReference type="Proteomes" id="UP000001064"/>
    </source>
</evidence>
<reference evidence="3" key="1">
    <citation type="journal article" date="2011" name="Genome Biol.">
        <title>Comparative genomics of the social amoebae Dictyostelium discoideum and Dictyostelium purpureum.</title>
        <authorList>
            <consortium name="US DOE Joint Genome Institute (JGI-PGF)"/>
            <person name="Sucgang R."/>
            <person name="Kuo A."/>
            <person name="Tian X."/>
            <person name="Salerno W."/>
            <person name="Parikh A."/>
            <person name="Feasley C.L."/>
            <person name="Dalin E."/>
            <person name="Tu H."/>
            <person name="Huang E."/>
            <person name="Barry K."/>
            <person name="Lindquist E."/>
            <person name="Shapiro H."/>
            <person name="Bruce D."/>
            <person name="Schmutz J."/>
            <person name="Salamov A."/>
            <person name="Fey P."/>
            <person name="Gaudet P."/>
            <person name="Anjard C."/>
            <person name="Babu M.M."/>
            <person name="Basu S."/>
            <person name="Bushmanova Y."/>
            <person name="van der Wel H."/>
            <person name="Katoh-Kurasawa M."/>
            <person name="Dinh C."/>
            <person name="Coutinho P.M."/>
            <person name="Saito T."/>
            <person name="Elias M."/>
            <person name="Schaap P."/>
            <person name="Kay R.R."/>
            <person name="Henrissat B."/>
            <person name="Eichinger L."/>
            <person name="Rivero F."/>
            <person name="Putnam N.H."/>
            <person name="West C.M."/>
            <person name="Loomis W.F."/>
            <person name="Chisholm R.L."/>
            <person name="Shaulsky G."/>
            <person name="Strassmann J.E."/>
            <person name="Queller D.C."/>
            <person name="Kuspa A."/>
            <person name="Grigoriev I.V."/>
        </authorList>
    </citation>
    <scope>NUCLEOTIDE SEQUENCE [LARGE SCALE GENOMIC DNA]</scope>
    <source>
        <strain evidence="3">QSDP1</strain>
    </source>
</reference>
<sequence length="107" mass="12145">MNNCTRKGIDSSDSFISQNIKENESINYSNLGLKNINGTDCFANSIIKLLLYCEGLKNYFLNENKIKCNLVKIPSSSVDTEITNEIKNLFIIYYKKKSPISESHAKL</sequence>
<dbReference type="SUPFAM" id="SSF54001">
    <property type="entry name" value="Cysteine proteinases"/>
    <property type="match status" value="1"/>
</dbReference>
<dbReference type="Gene3D" id="3.90.70.10">
    <property type="entry name" value="Cysteine proteinases"/>
    <property type="match status" value="1"/>
</dbReference>
<evidence type="ECO:0000259" key="1">
    <source>
        <dbReference type="PROSITE" id="PS50235"/>
    </source>
</evidence>
<organism evidence="2 3">
    <name type="scientific">Dictyostelium purpureum</name>
    <name type="common">Slime mold</name>
    <dbReference type="NCBI Taxonomy" id="5786"/>
    <lineage>
        <taxon>Eukaryota</taxon>
        <taxon>Amoebozoa</taxon>
        <taxon>Evosea</taxon>
        <taxon>Eumycetozoa</taxon>
        <taxon>Dictyostelia</taxon>
        <taxon>Dictyosteliales</taxon>
        <taxon>Dictyosteliaceae</taxon>
        <taxon>Dictyostelium</taxon>
    </lineage>
</organism>
<dbReference type="InParanoid" id="F0ZK43"/>
<keyword evidence="3" id="KW-1185">Reference proteome</keyword>
<gene>
    <name evidence="2" type="ORF">DICPUDRAFT_151948</name>
</gene>
<dbReference type="RefSeq" id="XP_003287785.1">
    <property type="nucleotide sequence ID" value="XM_003287737.1"/>
</dbReference>
<name>F0ZK43_DICPU</name>
<dbReference type="Proteomes" id="UP000001064">
    <property type="component" value="Unassembled WGS sequence"/>
</dbReference>
<proteinExistence type="predicted"/>
<protein>
    <recommendedName>
        <fullName evidence="1">USP domain-containing protein</fullName>
    </recommendedName>
</protein>
<dbReference type="VEuPathDB" id="AmoebaDB:DICPUDRAFT_151948"/>
<dbReference type="InterPro" id="IPR038765">
    <property type="entry name" value="Papain-like_cys_pep_sf"/>
</dbReference>
<evidence type="ECO:0000313" key="2">
    <source>
        <dbReference type="EMBL" id="EGC35685.1"/>
    </source>
</evidence>
<dbReference type="InterPro" id="IPR028889">
    <property type="entry name" value="USP"/>
</dbReference>
<dbReference type="GeneID" id="10500974"/>
<accession>F0ZK43</accession>
<dbReference type="KEGG" id="dpp:DICPUDRAFT_151948"/>
<feature type="domain" description="USP" evidence="1">
    <location>
        <begin position="31"/>
        <end position="107"/>
    </location>
</feature>